<organism evidence="2 3">
    <name type="scientific">Caenorhabditis briggsae</name>
    <dbReference type="NCBI Taxonomy" id="6238"/>
    <lineage>
        <taxon>Eukaryota</taxon>
        <taxon>Metazoa</taxon>
        <taxon>Ecdysozoa</taxon>
        <taxon>Nematoda</taxon>
        <taxon>Chromadorea</taxon>
        <taxon>Rhabditida</taxon>
        <taxon>Rhabditina</taxon>
        <taxon>Rhabditomorpha</taxon>
        <taxon>Rhabditoidea</taxon>
        <taxon>Rhabditidae</taxon>
        <taxon>Peloderinae</taxon>
        <taxon>Caenorhabditis</taxon>
    </lineage>
</organism>
<dbReference type="EMBL" id="CP090894">
    <property type="protein sequence ID" value="ULT96795.1"/>
    <property type="molecule type" value="Genomic_DNA"/>
</dbReference>
<dbReference type="Proteomes" id="UP000827892">
    <property type="component" value="Chromosome IV"/>
</dbReference>
<reference evidence="2 3" key="1">
    <citation type="submission" date="2022-05" db="EMBL/GenBank/DDBJ databases">
        <title>Chromosome-level reference genomes for two strains of Caenorhabditis briggsae: an improved platform for comparative genomics.</title>
        <authorList>
            <person name="Stevens L."/>
            <person name="Andersen E.C."/>
        </authorList>
    </citation>
    <scope>NUCLEOTIDE SEQUENCE [LARGE SCALE GENOMIC DNA]</scope>
    <source>
        <strain evidence="2">QX1410_ONT</strain>
        <tissue evidence="2">Whole-organism</tissue>
    </source>
</reference>
<protein>
    <submittedName>
        <fullName evidence="2">Uncharacterized protein</fullName>
    </submittedName>
</protein>
<gene>
    <name evidence="2" type="ORF">L3Y34_004963</name>
</gene>
<feature type="region of interest" description="Disordered" evidence="1">
    <location>
        <begin position="1"/>
        <end position="22"/>
    </location>
</feature>
<dbReference type="AlphaFoldDB" id="A0AAE9D6J5"/>
<accession>A0AAE9D6J5</accession>
<proteinExistence type="predicted"/>
<name>A0AAE9D6J5_CAEBR</name>
<feature type="compositionally biased region" description="Basic residues" evidence="1">
    <location>
        <begin position="1"/>
        <end position="11"/>
    </location>
</feature>
<evidence type="ECO:0000256" key="1">
    <source>
        <dbReference type="SAM" id="MobiDB-lite"/>
    </source>
</evidence>
<evidence type="ECO:0000313" key="3">
    <source>
        <dbReference type="Proteomes" id="UP000827892"/>
    </source>
</evidence>
<evidence type="ECO:0000313" key="2">
    <source>
        <dbReference type="EMBL" id="ULT96795.1"/>
    </source>
</evidence>
<feature type="compositionally biased region" description="Basic and acidic residues" evidence="1">
    <location>
        <begin position="12"/>
        <end position="22"/>
    </location>
</feature>
<sequence>MKVWASKKKQKERNEERRNEENRRRWRRIWARNLGRLVCRNRFKKENESEQLGLLLAAPGTAIVSN</sequence>